<evidence type="ECO:0000313" key="2">
    <source>
        <dbReference type="EMBL" id="CAG9581108.1"/>
    </source>
</evidence>
<proteinExistence type="predicted"/>
<dbReference type="EMBL" id="CAKASE010000080">
    <property type="protein sequence ID" value="CAG9581108.1"/>
    <property type="molecule type" value="Genomic_DNA"/>
</dbReference>
<name>A0A8J2RG76_9NEOP</name>
<feature type="compositionally biased region" description="Basic and acidic residues" evidence="1">
    <location>
        <begin position="143"/>
        <end position="163"/>
    </location>
</feature>
<keyword evidence="3" id="KW-1185">Reference proteome</keyword>
<gene>
    <name evidence="2" type="ORF">DCHRY22_LOCUS13779</name>
</gene>
<dbReference type="Proteomes" id="UP000789524">
    <property type="component" value="Unassembled WGS sequence"/>
</dbReference>
<dbReference type="AlphaFoldDB" id="A0A8J2RG76"/>
<dbReference type="OrthoDB" id="7480304at2759"/>
<protein>
    <submittedName>
        <fullName evidence="2">(African queen) hypothetical protein</fullName>
    </submittedName>
</protein>
<evidence type="ECO:0000256" key="1">
    <source>
        <dbReference type="SAM" id="MobiDB-lite"/>
    </source>
</evidence>
<evidence type="ECO:0000313" key="3">
    <source>
        <dbReference type="Proteomes" id="UP000789524"/>
    </source>
</evidence>
<feature type="region of interest" description="Disordered" evidence="1">
    <location>
        <begin position="117"/>
        <end position="163"/>
    </location>
</feature>
<accession>A0A8J2RG76</accession>
<organism evidence="2 3">
    <name type="scientific">Danaus chrysippus</name>
    <name type="common">African queen</name>
    <dbReference type="NCBI Taxonomy" id="151541"/>
    <lineage>
        <taxon>Eukaryota</taxon>
        <taxon>Metazoa</taxon>
        <taxon>Ecdysozoa</taxon>
        <taxon>Arthropoda</taxon>
        <taxon>Hexapoda</taxon>
        <taxon>Insecta</taxon>
        <taxon>Pterygota</taxon>
        <taxon>Neoptera</taxon>
        <taxon>Endopterygota</taxon>
        <taxon>Lepidoptera</taxon>
        <taxon>Glossata</taxon>
        <taxon>Ditrysia</taxon>
        <taxon>Papilionoidea</taxon>
        <taxon>Nymphalidae</taxon>
        <taxon>Danainae</taxon>
        <taxon>Danaini</taxon>
        <taxon>Danaina</taxon>
        <taxon>Danaus</taxon>
        <taxon>Anosia</taxon>
    </lineage>
</organism>
<sequence>MKGAAVALWLVATSINMRVEKQALYWFTLLTRIRNTQSCSALIIAVSYWNYNKLLANSVESLRASSGLILGRGTAGEMSPAGGARTSGVAALMAGAPRGRVPGACGAIVAATQHRITPPPPPAAAPAALARHTPHATDTVCRPTDRPTDRTNQRTTDVRRSEY</sequence>
<comment type="caution">
    <text evidence="2">The sequence shown here is derived from an EMBL/GenBank/DDBJ whole genome shotgun (WGS) entry which is preliminary data.</text>
</comment>
<reference evidence="2" key="1">
    <citation type="submission" date="2021-09" db="EMBL/GenBank/DDBJ databases">
        <authorList>
            <person name="Martin H S."/>
        </authorList>
    </citation>
    <scope>NUCLEOTIDE SEQUENCE</scope>
</reference>